<gene>
    <name evidence="1" type="ORF">C2G38_2046352</name>
</gene>
<evidence type="ECO:0000313" key="1">
    <source>
        <dbReference type="EMBL" id="RIB07006.1"/>
    </source>
</evidence>
<dbReference type="EMBL" id="QKWP01001725">
    <property type="protein sequence ID" value="RIB07006.1"/>
    <property type="molecule type" value="Genomic_DNA"/>
</dbReference>
<accession>A0A397UIN6</accession>
<organism evidence="1 2">
    <name type="scientific">Gigaspora rosea</name>
    <dbReference type="NCBI Taxonomy" id="44941"/>
    <lineage>
        <taxon>Eukaryota</taxon>
        <taxon>Fungi</taxon>
        <taxon>Fungi incertae sedis</taxon>
        <taxon>Mucoromycota</taxon>
        <taxon>Glomeromycotina</taxon>
        <taxon>Glomeromycetes</taxon>
        <taxon>Diversisporales</taxon>
        <taxon>Gigasporaceae</taxon>
        <taxon>Gigaspora</taxon>
    </lineage>
</organism>
<name>A0A397UIN6_9GLOM</name>
<dbReference type="Proteomes" id="UP000266673">
    <property type="component" value="Unassembled WGS sequence"/>
</dbReference>
<comment type="caution">
    <text evidence="1">The sequence shown here is derived from an EMBL/GenBank/DDBJ whole genome shotgun (WGS) entry which is preliminary data.</text>
</comment>
<evidence type="ECO:0000313" key="2">
    <source>
        <dbReference type="Proteomes" id="UP000266673"/>
    </source>
</evidence>
<proteinExistence type="predicted"/>
<dbReference type="AlphaFoldDB" id="A0A397UIN6"/>
<dbReference type="OrthoDB" id="2310071at2759"/>
<keyword evidence="2" id="KW-1185">Reference proteome</keyword>
<sequence length="291" mass="34657">MDTRAKANKKLTPEYLEWEAKLTELPGILTEKIRSRLYKRYKNKTGLIPWMNAKTSESSPIEKTDNYLSQDCVIKISKFPEEKSTIHEAVHKRFPFLTYTNSNAWHRDVFKYTDSEAKCLVCKEVHTRRGIWGDWSCLGKNDHYFLNCPFHIDQKKVIIAIQNSQESISNKPRETEPRLLTHPNKTRFYQYAIEHKMDPEKFSVITEAEKNRWTKGCFPADLERDIRFYQGGIERNEDTRKYHKFLTDRDRLVGEELLRRSILKSDLSTAWLDDLMNEWEKTYNQFIQIFS</sequence>
<reference evidence="1 2" key="1">
    <citation type="submission" date="2018-06" db="EMBL/GenBank/DDBJ databases">
        <title>Comparative genomics reveals the genomic features of Rhizophagus irregularis, R. cerebriforme, R. diaphanum and Gigaspora rosea, and their symbiotic lifestyle signature.</title>
        <authorList>
            <person name="Morin E."/>
            <person name="San Clemente H."/>
            <person name="Chen E.C.H."/>
            <person name="De La Providencia I."/>
            <person name="Hainaut M."/>
            <person name="Kuo A."/>
            <person name="Kohler A."/>
            <person name="Murat C."/>
            <person name="Tang N."/>
            <person name="Roy S."/>
            <person name="Loubradou J."/>
            <person name="Henrissat B."/>
            <person name="Grigoriev I.V."/>
            <person name="Corradi N."/>
            <person name="Roux C."/>
            <person name="Martin F.M."/>
        </authorList>
    </citation>
    <scope>NUCLEOTIDE SEQUENCE [LARGE SCALE GENOMIC DNA]</scope>
    <source>
        <strain evidence="1 2">DAOM 194757</strain>
    </source>
</reference>
<protein>
    <submittedName>
        <fullName evidence="1">Uncharacterized protein</fullName>
    </submittedName>
</protein>